<name>A0AAD4NHJ5_9BILA</name>
<dbReference type="PANTHER" id="PTHR43981">
    <property type="entry name" value="ENOYL-[ACYL-CARRIER-PROTEIN] REDUCTASE, MITOCHONDRIAL"/>
    <property type="match status" value="1"/>
</dbReference>
<keyword evidence="9" id="KW-0496">Mitochondrion</keyword>
<sequence>MTDPFVSPSYKSVSGLRRIQHCDVDADTGNPYDNCSAYQDEISSLRSVGTDVEGQRQHLLGICDNIHVQVKGVLERIGKIVRYIESDSGYAWDLMSEYQQKVWPILIEVDSQIKVLSQIVRQAIDSCKISEGRLEWSLAIHKFQISVEQIINLLTGEISADIEGVLSLKLRVRRGGLLGLRLRKYTVERVLQMQKDMRAKTYQMLIKSARRICTPLPSSTHNIAFLSTKRLVYKEHGDPLQIVKIETHEMDPISIQPNEVFVRWIAAPINPADINQLQGVYPVKPSLPAVGGNEGCARVEKVGSNVNNLSVGDLVIPARSGLGTWTTHGLYECGNVFPIDKDLSPVDAATLQVNPSTAYRMLMDFVSLNPGSIVVQNGANSAVGRYVIQMCRNLKLKSINVVRDRDKIQDLKNELIGLGAGEVYTEEEFAKVAKTLSAVNLALNCVGGRSCLNLARVLAPGGCLVTYGGMSKQPVQVSTASLIFNNITLKGFWMSKWYDEKENIEERTKMYKTLSDWIKSGLLHSPPVKKWQIEEYFEAIPAAMSSSGMKQIFALDY</sequence>
<evidence type="ECO:0000256" key="10">
    <source>
        <dbReference type="ARBA" id="ARBA00023160"/>
    </source>
</evidence>
<protein>
    <recommendedName>
        <fullName evidence="12">Enoyl-[acyl-carrier-protein] reductase, mitochondrial</fullName>
        <ecNumber evidence="11">1.3.1.104</ecNumber>
    </recommendedName>
    <alternativeName>
        <fullName evidence="13">2-enoyl thioester reductase</fullName>
    </alternativeName>
</protein>
<evidence type="ECO:0000256" key="1">
    <source>
        <dbReference type="ARBA" id="ARBA00004173"/>
    </source>
</evidence>
<evidence type="ECO:0000259" key="15">
    <source>
        <dbReference type="SMART" id="SM00829"/>
    </source>
</evidence>
<comment type="similarity">
    <text evidence="2">Belongs to the zinc-containing alcohol dehydrogenase family. Quinone oxidoreductase subfamily.</text>
</comment>
<keyword evidence="8" id="KW-0443">Lipid metabolism</keyword>
<dbReference type="Gene3D" id="3.40.50.720">
    <property type="entry name" value="NAD(P)-binding Rossmann-like Domain"/>
    <property type="match status" value="1"/>
</dbReference>
<evidence type="ECO:0000256" key="2">
    <source>
        <dbReference type="ARBA" id="ARBA00010371"/>
    </source>
</evidence>
<dbReference type="Proteomes" id="UP001201812">
    <property type="component" value="Unassembled WGS sequence"/>
</dbReference>
<keyword evidence="4" id="KW-0276">Fatty acid metabolism</keyword>
<dbReference type="CDD" id="cd08290">
    <property type="entry name" value="ETR"/>
    <property type="match status" value="1"/>
</dbReference>
<evidence type="ECO:0000256" key="12">
    <source>
        <dbReference type="ARBA" id="ARBA00041058"/>
    </source>
</evidence>
<evidence type="ECO:0000256" key="14">
    <source>
        <dbReference type="ARBA" id="ARBA00048843"/>
    </source>
</evidence>
<dbReference type="Gene3D" id="3.90.180.10">
    <property type="entry name" value="Medium-chain alcohol dehydrogenases, catalytic domain"/>
    <property type="match status" value="1"/>
</dbReference>
<reference evidence="16" key="1">
    <citation type="submission" date="2022-01" db="EMBL/GenBank/DDBJ databases">
        <title>Genome Sequence Resource for Two Populations of Ditylenchus destructor, the Migratory Endoparasitic Phytonematode.</title>
        <authorList>
            <person name="Zhang H."/>
            <person name="Lin R."/>
            <person name="Xie B."/>
        </authorList>
    </citation>
    <scope>NUCLEOTIDE SEQUENCE</scope>
    <source>
        <strain evidence="16">BazhouSP</strain>
    </source>
</reference>
<evidence type="ECO:0000256" key="13">
    <source>
        <dbReference type="ARBA" id="ARBA00042123"/>
    </source>
</evidence>
<dbReference type="Pfam" id="PF08240">
    <property type="entry name" value="ADH_N"/>
    <property type="match status" value="1"/>
</dbReference>
<gene>
    <name evidence="16" type="ORF">DdX_00727</name>
</gene>
<evidence type="ECO:0000256" key="7">
    <source>
        <dbReference type="ARBA" id="ARBA00023002"/>
    </source>
</evidence>
<evidence type="ECO:0000256" key="6">
    <source>
        <dbReference type="ARBA" id="ARBA00022946"/>
    </source>
</evidence>
<keyword evidence="3" id="KW-0444">Lipid biosynthesis</keyword>
<evidence type="ECO:0000313" key="17">
    <source>
        <dbReference type="Proteomes" id="UP001201812"/>
    </source>
</evidence>
<comment type="subcellular location">
    <subcellularLocation>
        <location evidence="1">Mitochondrion</location>
    </subcellularLocation>
</comment>
<keyword evidence="6" id="KW-0809">Transit peptide</keyword>
<evidence type="ECO:0000256" key="8">
    <source>
        <dbReference type="ARBA" id="ARBA00023098"/>
    </source>
</evidence>
<dbReference type="FunFam" id="3.40.50.720:FF:000112">
    <property type="entry name" value="Enoyl-[acyl-carrier-protein] reductase 1, mitochondrial"/>
    <property type="match status" value="1"/>
</dbReference>
<dbReference type="EC" id="1.3.1.104" evidence="11"/>
<dbReference type="GO" id="GO:0005739">
    <property type="term" value="C:mitochondrion"/>
    <property type="evidence" value="ECO:0007669"/>
    <property type="project" value="UniProtKB-SubCell"/>
</dbReference>
<evidence type="ECO:0000256" key="11">
    <source>
        <dbReference type="ARBA" id="ARBA00038963"/>
    </source>
</evidence>
<evidence type="ECO:0000256" key="3">
    <source>
        <dbReference type="ARBA" id="ARBA00022516"/>
    </source>
</evidence>
<evidence type="ECO:0000256" key="5">
    <source>
        <dbReference type="ARBA" id="ARBA00022857"/>
    </source>
</evidence>
<dbReference type="SMART" id="SM00829">
    <property type="entry name" value="PKS_ER"/>
    <property type="match status" value="1"/>
</dbReference>
<evidence type="ECO:0000256" key="4">
    <source>
        <dbReference type="ARBA" id="ARBA00022832"/>
    </source>
</evidence>
<dbReference type="SUPFAM" id="SSF51735">
    <property type="entry name" value="NAD(P)-binding Rossmann-fold domains"/>
    <property type="match status" value="1"/>
</dbReference>
<dbReference type="GO" id="GO:0141148">
    <property type="term" value="F:enoyl-[acyl-carrier-protein] reductase (NADPH) activity"/>
    <property type="evidence" value="ECO:0007669"/>
    <property type="project" value="UniProtKB-EC"/>
</dbReference>
<dbReference type="Pfam" id="PF00107">
    <property type="entry name" value="ADH_zinc_N"/>
    <property type="match status" value="1"/>
</dbReference>
<dbReference type="InterPro" id="IPR013149">
    <property type="entry name" value="ADH-like_C"/>
</dbReference>
<accession>A0AAD4NHJ5</accession>
<feature type="domain" description="Enoyl reductase (ER)" evidence="15">
    <location>
        <begin position="237"/>
        <end position="553"/>
    </location>
</feature>
<dbReference type="EMBL" id="JAKKPZ010000001">
    <property type="protein sequence ID" value="KAI1728537.1"/>
    <property type="molecule type" value="Genomic_DNA"/>
</dbReference>
<proteinExistence type="inferred from homology"/>
<dbReference type="SUPFAM" id="SSF50129">
    <property type="entry name" value="GroES-like"/>
    <property type="match status" value="1"/>
</dbReference>
<evidence type="ECO:0000313" key="16">
    <source>
        <dbReference type="EMBL" id="KAI1728537.1"/>
    </source>
</evidence>
<dbReference type="InterPro" id="IPR011032">
    <property type="entry name" value="GroES-like_sf"/>
</dbReference>
<keyword evidence="17" id="KW-1185">Reference proteome</keyword>
<organism evidence="16 17">
    <name type="scientific">Ditylenchus destructor</name>
    <dbReference type="NCBI Taxonomy" id="166010"/>
    <lineage>
        <taxon>Eukaryota</taxon>
        <taxon>Metazoa</taxon>
        <taxon>Ecdysozoa</taxon>
        <taxon>Nematoda</taxon>
        <taxon>Chromadorea</taxon>
        <taxon>Rhabditida</taxon>
        <taxon>Tylenchina</taxon>
        <taxon>Tylenchomorpha</taxon>
        <taxon>Sphaerularioidea</taxon>
        <taxon>Anguinidae</taxon>
        <taxon>Anguininae</taxon>
        <taxon>Ditylenchus</taxon>
    </lineage>
</organism>
<dbReference type="AlphaFoldDB" id="A0AAD4NHJ5"/>
<dbReference type="PANTHER" id="PTHR43981:SF2">
    <property type="entry name" value="ENOYL-[ACYL-CARRIER-PROTEIN] REDUCTASE, MITOCHONDRIAL"/>
    <property type="match status" value="1"/>
</dbReference>
<dbReference type="InterPro" id="IPR013154">
    <property type="entry name" value="ADH-like_N"/>
</dbReference>
<dbReference type="InterPro" id="IPR036291">
    <property type="entry name" value="NAD(P)-bd_dom_sf"/>
</dbReference>
<keyword evidence="7" id="KW-0560">Oxidoreductase</keyword>
<dbReference type="InterPro" id="IPR020843">
    <property type="entry name" value="ER"/>
</dbReference>
<comment type="catalytic activity">
    <reaction evidence="14">
        <text>a 2,3-saturated acyl-[ACP] + NADP(+) = a (2E)-enoyl-[ACP] + NADPH + H(+)</text>
        <dbReference type="Rhea" id="RHEA:22564"/>
        <dbReference type="Rhea" id="RHEA-COMP:9925"/>
        <dbReference type="Rhea" id="RHEA-COMP:9926"/>
        <dbReference type="ChEBI" id="CHEBI:15378"/>
        <dbReference type="ChEBI" id="CHEBI:57783"/>
        <dbReference type="ChEBI" id="CHEBI:58349"/>
        <dbReference type="ChEBI" id="CHEBI:78784"/>
        <dbReference type="ChEBI" id="CHEBI:78785"/>
        <dbReference type="EC" id="1.3.1.104"/>
    </reaction>
</comment>
<comment type="caution">
    <text evidence="16">The sequence shown here is derived from an EMBL/GenBank/DDBJ whole genome shotgun (WGS) entry which is preliminary data.</text>
</comment>
<dbReference type="InterPro" id="IPR051034">
    <property type="entry name" value="Mito_Enoyl-ACP_Reductase"/>
</dbReference>
<evidence type="ECO:0000256" key="9">
    <source>
        <dbReference type="ARBA" id="ARBA00023128"/>
    </source>
</evidence>
<dbReference type="FunFam" id="3.90.180.10:FF:000010">
    <property type="entry name" value="Enoyl-[acyl-carrier-protein] reductase, mitochondrial"/>
    <property type="match status" value="1"/>
</dbReference>
<dbReference type="GO" id="GO:0006633">
    <property type="term" value="P:fatty acid biosynthetic process"/>
    <property type="evidence" value="ECO:0007669"/>
    <property type="project" value="UniProtKB-KW"/>
</dbReference>
<keyword evidence="5" id="KW-0521">NADP</keyword>
<keyword evidence="10" id="KW-0275">Fatty acid biosynthesis</keyword>